<dbReference type="Gene3D" id="3.40.140.70">
    <property type="entry name" value="Ubiquitin-like modifier-activating enzyme ATG7 N-terminal domain"/>
    <property type="match status" value="1"/>
</dbReference>
<feature type="active site" description="Glycyl thioester intermediate" evidence="6">
    <location>
        <position position="496"/>
    </location>
</feature>
<evidence type="ECO:0000256" key="7">
    <source>
        <dbReference type="RuleBase" id="RU366022"/>
    </source>
</evidence>
<keyword evidence="11" id="KW-1185">Reference proteome</keyword>
<dbReference type="RefSeq" id="XP_017988178.1">
    <property type="nucleotide sequence ID" value="XM_018132541.1"/>
</dbReference>
<comment type="function">
    <text evidence="7">E1-like activating enzyme involved in the 2 ubiquitin-like systems required for cytoplasm to vacuole transport (Cvt) and autophagy. Activates ATG12 for its conjugation with ATG5 and ATG8 for its conjugation with phosphatidylethanolamine. Both systems are needed for the ATG8 association to Cvt vesicles and autophagosomes membranes. Autophagy is essential for maintenance of amino acid levels and protein synthesis under nitrogen starvation. Required for selective autophagic degradation of the nucleus (nucleophagy) as well as for mitophagy which contributes to regulate mitochondrial quantity and quality by eliminating the mitochondria to a basal level to fulfill cellular energy requirements and preventing excess ROS production.</text>
</comment>
<dbReference type="OrthoDB" id="338614at2759"/>
<dbReference type="InterPro" id="IPR000594">
    <property type="entry name" value="ThiF_NAD_FAD-bd"/>
</dbReference>
<comment type="subcellular location">
    <subcellularLocation>
        <location evidence="7">Cytoplasm</location>
    </subcellularLocation>
    <subcellularLocation>
        <location evidence="7">Preautophagosomal structure</location>
    </subcellularLocation>
</comment>
<evidence type="ECO:0000313" key="11">
    <source>
        <dbReference type="Proteomes" id="UP000243052"/>
    </source>
</evidence>
<keyword evidence="4 7" id="KW-0653">Protein transport</keyword>
<dbReference type="GO" id="GO:0034727">
    <property type="term" value="P:piecemeal microautophagy of the nucleus"/>
    <property type="evidence" value="ECO:0007669"/>
    <property type="project" value="TreeGrafter"/>
</dbReference>
<keyword evidence="3 7" id="KW-0813">Transport</keyword>
<evidence type="ECO:0000256" key="1">
    <source>
        <dbReference type="ARBA" id="ARBA00010931"/>
    </source>
</evidence>
<accession>A0A120K2D6</accession>
<dbReference type="GO" id="GO:0000422">
    <property type="term" value="P:autophagy of mitochondrion"/>
    <property type="evidence" value="ECO:0007669"/>
    <property type="project" value="TreeGrafter"/>
</dbReference>
<dbReference type="AlphaFoldDB" id="A0A120K2D6"/>
<dbReference type="SUPFAM" id="SSF69572">
    <property type="entry name" value="Activating enzymes of the ubiquitin-like proteins"/>
    <property type="match status" value="1"/>
</dbReference>
<evidence type="ECO:0000256" key="2">
    <source>
        <dbReference type="ARBA" id="ARBA00017647"/>
    </source>
</evidence>
<dbReference type="PANTHER" id="PTHR10953:SF3">
    <property type="entry name" value="UBIQUITIN-LIKE MODIFIER-ACTIVATING ENZYME ATG7"/>
    <property type="match status" value="1"/>
</dbReference>
<comment type="subunit">
    <text evidence="7">Homodimer.</text>
</comment>
<evidence type="ECO:0000256" key="4">
    <source>
        <dbReference type="ARBA" id="ARBA00022927"/>
    </source>
</evidence>
<keyword evidence="7" id="KW-0833">Ubl conjugation pathway</keyword>
<dbReference type="EMBL" id="CP014245">
    <property type="protein sequence ID" value="AMD21182.1"/>
    <property type="molecule type" value="Genomic_DNA"/>
</dbReference>
<dbReference type="NCBIfam" id="TIGR01381">
    <property type="entry name" value="E1_like_apg7"/>
    <property type="match status" value="1"/>
</dbReference>
<dbReference type="STRING" id="45286.A0A120K2D6"/>
<dbReference type="GO" id="GO:0000045">
    <property type="term" value="P:autophagosome assembly"/>
    <property type="evidence" value="ECO:0007669"/>
    <property type="project" value="TreeGrafter"/>
</dbReference>
<dbReference type="GO" id="GO:0019778">
    <property type="term" value="F:Atg12 activating enzyme activity"/>
    <property type="evidence" value="ECO:0007669"/>
    <property type="project" value="TreeGrafter"/>
</dbReference>
<dbReference type="InterPro" id="IPR042522">
    <property type="entry name" value="Atg7_N_1"/>
</dbReference>
<reference evidence="10 11" key="1">
    <citation type="submission" date="2016-01" db="EMBL/GenBank/DDBJ databases">
        <title>Genome sequence of the yeast Holleya sinecauda.</title>
        <authorList>
            <person name="Dietrich F.S."/>
        </authorList>
    </citation>
    <scope>NUCLEOTIDE SEQUENCE [LARGE SCALE GENOMIC DNA]</scope>
    <source>
        <strain evidence="10 11">ATCC 58844</strain>
    </source>
</reference>
<gene>
    <name evidence="10" type="ORF">AW171_hschr53116</name>
</gene>
<evidence type="ECO:0000259" key="8">
    <source>
        <dbReference type="Pfam" id="PF00899"/>
    </source>
</evidence>
<evidence type="ECO:0000313" key="10">
    <source>
        <dbReference type="EMBL" id="AMD21182.1"/>
    </source>
</evidence>
<dbReference type="Pfam" id="PF00899">
    <property type="entry name" value="ThiF"/>
    <property type="match status" value="1"/>
</dbReference>
<evidence type="ECO:0000256" key="3">
    <source>
        <dbReference type="ARBA" id="ARBA00022448"/>
    </source>
</evidence>
<dbReference type="Gene3D" id="3.40.50.720">
    <property type="entry name" value="NAD(P)-binding Rossmann-like Domain"/>
    <property type="match status" value="1"/>
</dbReference>
<dbReference type="GeneID" id="28724459"/>
<keyword evidence="5 7" id="KW-0072">Autophagy</keyword>
<feature type="domain" description="Ubiquitin-like modifier-activating enzyme Atg7 N-terminal" evidence="9">
    <location>
        <begin position="197"/>
        <end position="280"/>
    </location>
</feature>
<feature type="domain" description="THIF-type NAD/FAD binding fold" evidence="8">
    <location>
        <begin position="298"/>
        <end position="527"/>
    </location>
</feature>
<protein>
    <recommendedName>
        <fullName evidence="2 7">Ubiquitin-like modifier-activating enzyme ATG7</fullName>
    </recommendedName>
    <alternativeName>
        <fullName evidence="7">Autophagy-related protein 7</fullName>
    </alternativeName>
</protein>
<evidence type="ECO:0000256" key="5">
    <source>
        <dbReference type="ARBA" id="ARBA00023006"/>
    </source>
</evidence>
<dbReference type="InterPro" id="IPR006285">
    <property type="entry name" value="Atg7"/>
</dbReference>
<evidence type="ECO:0000256" key="6">
    <source>
        <dbReference type="PIRSR" id="PIRSR606285-1"/>
    </source>
</evidence>
<dbReference type="GO" id="GO:0019779">
    <property type="term" value="F:Atg8 activating enzyme activity"/>
    <property type="evidence" value="ECO:0007669"/>
    <property type="project" value="TreeGrafter"/>
</dbReference>
<dbReference type="InterPro" id="IPR042523">
    <property type="entry name" value="Atg7_N_2"/>
</dbReference>
<dbReference type="FunFam" id="3.40.50.720:FF:000243">
    <property type="entry name" value="Ubiquitin-like modifier-activating enzyme ATG7"/>
    <property type="match status" value="1"/>
</dbReference>
<dbReference type="PANTHER" id="PTHR10953">
    <property type="entry name" value="UBIQUITIN-ACTIVATING ENZYME E1"/>
    <property type="match status" value="1"/>
</dbReference>
<keyword evidence="7" id="KW-0963">Cytoplasm</keyword>
<sequence length="619" mass="69117">MDQAGLKFAPPFQSFFDTSFFREFANLKLNVLKLNAEKIPLYTTVDLATIPKGASVAHLFFNSRTLDEAGLEGSGIRFHGWFHNFNTLGEFKILDKKKFLQDEALSLMEAGSKGCLDDAVGFVVIAYADLKNYKFYYWFAVPTFQSVEFNMIKKEQLEDKSAFHEFLEDDSILCGILDPNEGNVLKGYMSELKLFDTLVVKDTSKIADCPTSLLKNFLSLWKSQNPGKDGCKVILLRNENSFSVDVSFRDNVNDGEIKTSGWERNVNGKLTPKFTDLRSSIDPSYLAEQSLDLNLSLMKWRQLPDLDLQSVKSSKALLLGAGTLGCNVARSLLAWGVQTITFVDNGTVSVSNPARQSLYTFEDRGLSKAETAAKAVKSIYPTVNASGINLEIPMIGHQVTEEAKQREYYETLVSLFATHDVIFLLTDSRETRWLPTLLGNISDKLVINAALGFDSYLVMRHGNYEQSDGTRLGCYFCHDVVAPSDSLTDRTLDEMCTVTRPGVALMASAQAVELAVSVLQHPEKNNSAPNATSILGEVPHQIRGFLSKHNLVKLHTPAYKHCAGCNRDVIDALRSDGWQFLKQALNDYKFIERLSGLSQVQQDTEKILNEMEDLNFGIQ</sequence>
<dbReference type="InterPro" id="IPR045886">
    <property type="entry name" value="ThiF/MoeB/HesA"/>
</dbReference>
<dbReference type="Gene3D" id="3.40.140.100">
    <property type="entry name" value="Ubiquitin-like modifier-activating enzyme ATG7 C-terminal domain"/>
    <property type="match status" value="1"/>
</dbReference>
<evidence type="ECO:0000259" key="9">
    <source>
        <dbReference type="Pfam" id="PF16420"/>
    </source>
</evidence>
<dbReference type="GO" id="GO:0000407">
    <property type="term" value="C:phagophore assembly site"/>
    <property type="evidence" value="ECO:0007669"/>
    <property type="project" value="UniProtKB-SubCell"/>
</dbReference>
<dbReference type="GO" id="GO:0006995">
    <property type="term" value="P:cellular response to nitrogen starvation"/>
    <property type="evidence" value="ECO:0007669"/>
    <property type="project" value="TreeGrafter"/>
</dbReference>
<dbReference type="InterPro" id="IPR035985">
    <property type="entry name" value="Ubiquitin-activating_enz"/>
</dbReference>
<name>A0A120K2D6_9SACH</name>
<feature type="domain" description="Ubiquitin-like modifier-activating enzyme Atg7 N-terminal" evidence="9">
    <location>
        <begin position="6"/>
        <end position="153"/>
    </location>
</feature>
<comment type="similarity">
    <text evidence="1 7">Belongs to the ATG7 family.</text>
</comment>
<dbReference type="Pfam" id="PF16420">
    <property type="entry name" value="ATG7_N"/>
    <property type="match status" value="2"/>
</dbReference>
<organism evidence="10 11">
    <name type="scientific">Eremothecium sinecaudum</name>
    <dbReference type="NCBI Taxonomy" id="45286"/>
    <lineage>
        <taxon>Eukaryota</taxon>
        <taxon>Fungi</taxon>
        <taxon>Dikarya</taxon>
        <taxon>Ascomycota</taxon>
        <taxon>Saccharomycotina</taxon>
        <taxon>Saccharomycetes</taxon>
        <taxon>Saccharomycetales</taxon>
        <taxon>Saccharomycetaceae</taxon>
        <taxon>Eremothecium</taxon>
    </lineage>
</organism>
<dbReference type="GO" id="GO:0015031">
    <property type="term" value="P:protein transport"/>
    <property type="evidence" value="ECO:0007669"/>
    <property type="project" value="UniProtKB-UniRule"/>
</dbReference>
<dbReference type="GO" id="GO:0032446">
    <property type="term" value="P:protein modification by small protein conjugation"/>
    <property type="evidence" value="ECO:0007669"/>
    <property type="project" value="TreeGrafter"/>
</dbReference>
<proteinExistence type="inferred from homology"/>
<dbReference type="InterPro" id="IPR032197">
    <property type="entry name" value="Atg7_N"/>
</dbReference>
<dbReference type="Proteomes" id="UP000243052">
    <property type="component" value="Chromosome v"/>
</dbReference>